<proteinExistence type="predicted"/>
<reference evidence="1" key="1">
    <citation type="journal article" date="2020" name="Nat. Genet.">
        <title>Genomic diversifications of five Gossypium allopolyploid species and their impact on cotton improvement.</title>
        <authorList>
            <person name="Chen Z.J."/>
            <person name="Sreedasyam A."/>
            <person name="Ando A."/>
            <person name="Song Q."/>
            <person name="De Santiago L.M."/>
            <person name="Hulse-Kemp A.M."/>
            <person name="Ding M."/>
            <person name="Ye W."/>
            <person name="Kirkbride R.C."/>
            <person name="Jenkins J."/>
            <person name="Plott C."/>
            <person name="Lovell J."/>
            <person name="Lin Y.M."/>
            <person name="Vaughn R."/>
            <person name="Liu B."/>
            <person name="Simpson S."/>
            <person name="Scheffler B.E."/>
            <person name="Wen L."/>
            <person name="Saski C.A."/>
            <person name="Grover C.E."/>
            <person name="Hu G."/>
            <person name="Conover J.L."/>
            <person name="Carlson J.W."/>
            <person name="Shu S."/>
            <person name="Boston L.B."/>
            <person name="Williams M."/>
            <person name="Peterson D.G."/>
            <person name="McGee K."/>
            <person name="Jones D.C."/>
            <person name="Wendel J.F."/>
            <person name="Stelly D.M."/>
            <person name="Grimwood J."/>
            <person name="Schmutz J."/>
        </authorList>
    </citation>
    <scope>NUCLEOTIDE SEQUENCE [LARGE SCALE GENOMIC DNA]</scope>
    <source>
        <strain evidence="1">cv. TM-1</strain>
    </source>
</reference>
<keyword evidence="1" id="KW-1185">Reference proteome</keyword>
<dbReference type="RefSeq" id="XP_016668657.1">
    <property type="nucleotide sequence ID" value="XM_016813168.2"/>
</dbReference>
<name>A0A1U8HRJ8_GOSHI</name>
<organism evidence="1 2">
    <name type="scientific">Gossypium hirsutum</name>
    <name type="common">Upland cotton</name>
    <name type="synonym">Gossypium mexicanum</name>
    <dbReference type="NCBI Taxonomy" id="3635"/>
    <lineage>
        <taxon>Eukaryota</taxon>
        <taxon>Viridiplantae</taxon>
        <taxon>Streptophyta</taxon>
        <taxon>Embryophyta</taxon>
        <taxon>Tracheophyta</taxon>
        <taxon>Spermatophyta</taxon>
        <taxon>Magnoliopsida</taxon>
        <taxon>eudicotyledons</taxon>
        <taxon>Gunneridae</taxon>
        <taxon>Pentapetalae</taxon>
        <taxon>rosids</taxon>
        <taxon>malvids</taxon>
        <taxon>Malvales</taxon>
        <taxon>Malvaceae</taxon>
        <taxon>Malvoideae</taxon>
        <taxon>Gossypium</taxon>
    </lineage>
</organism>
<evidence type="ECO:0000313" key="2">
    <source>
        <dbReference type="RefSeq" id="XP_016668657.1"/>
    </source>
</evidence>
<accession>A0A1U8HRJ8</accession>
<dbReference type="PaxDb" id="3635-A0A1U8HRJ8"/>
<dbReference type="KEGG" id="ghi:107888901"/>
<dbReference type="Proteomes" id="UP000818029">
    <property type="component" value="Chromosome A09"/>
</dbReference>
<protein>
    <submittedName>
        <fullName evidence="2">Uncharacterized protein</fullName>
    </submittedName>
</protein>
<evidence type="ECO:0000313" key="1">
    <source>
        <dbReference type="Proteomes" id="UP000818029"/>
    </source>
</evidence>
<sequence>MRFLRQWDAENIFIHFFWEGLNSMQSLIPFPILPQPKQKIDNYSYLKEIHDLELLSRETKMPPRDLVVPLFGITTTLLHSKLQQLLFHKISSMHFFLSGPFPSPFLVSVGHLPLVLLW</sequence>
<dbReference type="AlphaFoldDB" id="A0A1U8HRJ8"/>
<dbReference type="GeneID" id="107888901"/>
<reference evidence="2" key="2">
    <citation type="submission" date="2025-08" db="UniProtKB">
        <authorList>
            <consortium name="RefSeq"/>
        </authorList>
    </citation>
    <scope>IDENTIFICATION</scope>
</reference>
<gene>
    <name evidence="2" type="primary">LOC107888901</name>
</gene>